<keyword evidence="7 8" id="KW-0539">Nucleus</keyword>
<evidence type="ECO:0000256" key="2">
    <source>
        <dbReference type="ARBA" id="ARBA00006074"/>
    </source>
</evidence>
<dbReference type="Pfam" id="PF02183">
    <property type="entry name" value="HALZ"/>
    <property type="match status" value="1"/>
</dbReference>
<evidence type="ECO:0000256" key="5">
    <source>
        <dbReference type="ARBA" id="ARBA00023155"/>
    </source>
</evidence>
<keyword evidence="5 8" id="KW-0371">Homeobox</keyword>
<feature type="DNA-binding region" description="Homeobox" evidence="8">
    <location>
        <begin position="145"/>
        <end position="204"/>
    </location>
</feature>
<comment type="subcellular location">
    <subcellularLocation>
        <location evidence="1 8 9">Nucleus</location>
    </subcellularLocation>
</comment>
<evidence type="ECO:0000259" key="11">
    <source>
        <dbReference type="PROSITE" id="PS50071"/>
    </source>
</evidence>
<evidence type="ECO:0000256" key="1">
    <source>
        <dbReference type="ARBA" id="ARBA00004123"/>
    </source>
</evidence>
<keyword evidence="3" id="KW-0805">Transcription regulation</keyword>
<dbReference type="GO" id="GO:0000981">
    <property type="term" value="F:DNA-binding transcription factor activity, RNA polymerase II-specific"/>
    <property type="evidence" value="ECO:0007669"/>
    <property type="project" value="InterPro"/>
</dbReference>
<dbReference type="EMBL" id="KZ451888">
    <property type="protein sequence ID" value="PKA65974.1"/>
    <property type="molecule type" value="Genomic_DNA"/>
</dbReference>
<protein>
    <submittedName>
        <fullName evidence="12">Homeobox-leucine zipper protein HOX19</fullName>
    </submittedName>
</protein>
<feature type="domain" description="Homeobox" evidence="11">
    <location>
        <begin position="143"/>
        <end position="203"/>
    </location>
</feature>
<keyword evidence="13" id="KW-1185">Reference proteome</keyword>
<evidence type="ECO:0000256" key="7">
    <source>
        <dbReference type="ARBA" id="ARBA00023242"/>
    </source>
</evidence>
<dbReference type="Pfam" id="PF00046">
    <property type="entry name" value="Homeodomain"/>
    <property type="match status" value="1"/>
</dbReference>
<evidence type="ECO:0000256" key="10">
    <source>
        <dbReference type="SAM" id="MobiDB-lite"/>
    </source>
</evidence>
<dbReference type="CDD" id="cd00086">
    <property type="entry name" value="homeodomain"/>
    <property type="match status" value="1"/>
</dbReference>
<dbReference type="PROSITE" id="PS00027">
    <property type="entry name" value="HOMEOBOX_1"/>
    <property type="match status" value="1"/>
</dbReference>
<keyword evidence="6" id="KW-0804">Transcription</keyword>
<keyword evidence="4 8" id="KW-0238">DNA-binding</keyword>
<dbReference type="InterPro" id="IPR001356">
    <property type="entry name" value="HD"/>
</dbReference>
<dbReference type="FunFam" id="1.10.10.60:FF:000577">
    <property type="entry name" value="Homeobox-leucine zipper protein 18"/>
    <property type="match status" value="1"/>
</dbReference>
<evidence type="ECO:0000313" key="12">
    <source>
        <dbReference type="EMBL" id="PKA65974.1"/>
    </source>
</evidence>
<dbReference type="InterPro" id="IPR017970">
    <property type="entry name" value="Homeobox_CS"/>
</dbReference>
<dbReference type="SMART" id="SM00389">
    <property type="entry name" value="HOX"/>
    <property type="match status" value="1"/>
</dbReference>
<reference evidence="12 13" key="1">
    <citation type="journal article" date="2017" name="Nature">
        <title>The Apostasia genome and the evolution of orchids.</title>
        <authorList>
            <person name="Zhang G.Q."/>
            <person name="Liu K.W."/>
            <person name="Li Z."/>
            <person name="Lohaus R."/>
            <person name="Hsiao Y.Y."/>
            <person name="Niu S.C."/>
            <person name="Wang J.Y."/>
            <person name="Lin Y.C."/>
            <person name="Xu Q."/>
            <person name="Chen L.J."/>
            <person name="Yoshida K."/>
            <person name="Fujiwara S."/>
            <person name="Wang Z.W."/>
            <person name="Zhang Y.Q."/>
            <person name="Mitsuda N."/>
            <person name="Wang M."/>
            <person name="Liu G.H."/>
            <person name="Pecoraro L."/>
            <person name="Huang H.X."/>
            <person name="Xiao X.J."/>
            <person name="Lin M."/>
            <person name="Wu X.Y."/>
            <person name="Wu W.L."/>
            <person name="Chen Y.Y."/>
            <person name="Chang S.B."/>
            <person name="Sakamoto S."/>
            <person name="Ohme-Takagi M."/>
            <person name="Yagi M."/>
            <person name="Zeng S.J."/>
            <person name="Shen C.Y."/>
            <person name="Yeh C.M."/>
            <person name="Luo Y.B."/>
            <person name="Tsai W.C."/>
            <person name="Van de Peer Y."/>
            <person name="Liu Z.J."/>
        </authorList>
    </citation>
    <scope>NUCLEOTIDE SEQUENCE [LARGE SCALE GENOMIC DNA]</scope>
    <source>
        <strain evidence="13">cv. Shenzhen</strain>
        <tissue evidence="12">Stem</tissue>
    </source>
</reference>
<gene>
    <name evidence="12" type="primary">HOX19</name>
    <name evidence="12" type="ORF">AXF42_Ash010383</name>
</gene>
<evidence type="ECO:0000256" key="9">
    <source>
        <dbReference type="RuleBase" id="RU000682"/>
    </source>
</evidence>
<dbReference type="Gene3D" id="1.10.10.60">
    <property type="entry name" value="Homeodomain-like"/>
    <property type="match status" value="1"/>
</dbReference>
<dbReference type="PANTHER" id="PTHR45714:SF34">
    <property type="entry name" value="HOMEOBOX-LEUCINE ZIPPER PROTEIN HAT9"/>
    <property type="match status" value="1"/>
</dbReference>
<dbReference type="AlphaFoldDB" id="A0A2I0BDW6"/>
<feature type="region of interest" description="Disordered" evidence="10">
    <location>
        <begin position="104"/>
        <end position="149"/>
    </location>
</feature>
<comment type="similarity">
    <text evidence="2">Belongs to the HD-ZIP homeobox family. Class II subfamily.</text>
</comment>
<dbReference type="PROSITE" id="PS50071">
    <property type="entry name" value="HOMEOBOX_2"/>
    <property type="match status" value="1"/>
</dbReference>
<organism evidence="12 13">
    <name type="scientific">Apostasia shenzhenica</name>
    <dbReference type="NCBI Taxonomy" id="1088818"/>
    <lineage>
        <taxon>Eukaryota</taxon>
        <taxon>Viridiplantae</taxon>
        <taxon>Streptophyta</taxon>
        <taxon>Embryophyta</taxon>
        <taxon>Tracheophyta</taxon>
        <taxon>Spermatophyta</taxon>
        <taxon>Magnoliopsida</taxon>
        <taxon>Liliopsida</taxon>
        <taxon>Asparagales</taxon>
        <taxon>Orchidaceae</taxon>
        <taxon>Apostasioideae</taxon>
        <taxon>Apostasia</taxon>
    </lineage>
</organism>
<evidence type="ECO:0000256" key="8">
    <source>
        <dbReference type="PROSITE-ProRule" id="PRU00108"/>
    </source>
</evidence>
<dbReference type="GO" id="GO:0005634">
    <property type="term" value="C:nucleus"/>
    <property type="evidence" value="ECO:0007669"/>
    <property type="project" value="UniProtKB-SubCell"/>
</dbReference>
<dbReference type="InterPro" id="IPR009057">
    <property type="entry name" value="Homeodomain-like_sf"/>
</dbReference>
<name>A0A2I0BDW6_9ASPA</name>
<dbReference type="OrthoDB" id="6159439at2759"/>
<evidence type="ECO:0000313" key="13">
    <source>
        <dbReference type="Proteomes" id="UP000236161"/>
    </source>
</evidence>
<evidence type="ECO:0000256" key="3">
    <source>
        <dbReference type="ARBA" id="ARBA00023015"/>
    </source>
</evidence>
<dbReference type="PANTHER" id="PTHR45714">
    <property type="entry name" value="HOMEOBOX-LEUCINE ZIPPER PROTEIN HAT14"/>
    <property type="match status" value="1"/>
</dbReference>
<accession>A0A2I0BDW6</accession>
<dbReference type="InterPro" id="IPR050762">
    <property type="entry name" value="HD-ZIP_Homeobox_LZ_Class_II"/>
</dbReference>
<evidence type="ECO:0000256" key="4">
    <source>
        <dbReference type="ARBA" id="ARBA00023125"/>
    </source>
</evidence>
<dbReference type="GO" id="GO:0043565">
    <property type="term" value="F:sequence-specific DNA binding"/>
    <property type="evidence" value="ECO:0007669"/>
    <property type="project" value="InterPro"/>
</dbReference>
<dbReference type="Proteomes" id="UP000236161">
    <property type="component" value="Unassembled WGS sequence"/>
</dbReference>
<feature type="compositionally biased region" description="Basic and acidic residues" evidence="10">
    <location>
        <begin position="118"/>
        <end position="138"/>
    </location>
</feature>
<dbReference type="SMART" id="SM00340">
    <property type="entry name" value="HALZ"/>
    <property type="match status" value="1"/>
</dbReference>
<dbReference type="SUPFAM" id="SSF46689">
    <property type="entry name" value="Homeodomain-like"/>
    <property type="match status" value="1"/>
</dbReference>
<dbReference type="InterPro" id="IPR003106">
    <property type="entry name" value="Leu_zip_homeo"/>
</dbReference>
<sequence>MPKARNLNINPSKNLSFSIFSSVFPFSSPPLPSPLNHSPLPVSLMNMDAGLVLRLGGAGETCIPTSDRRCWQQEFFSSIRSESTSPREPSLTLSLSETSYWQLPAEGSSSSPPLSSAVKKETDEAVSEDTEKVSPRGSDEEEYGSARKKLRLSKEQSALLEDRFKEQSTLNPKQKQALAKQLKLRPRQVEVWFQNRRARTKVKQTEVDCELLRRFCESLTNENRRLHRELQDLKALKLASPAPLYVQIPAAATLTVCPSCEKAAAGDGAKVGAFSPATTN</sequence>
<proteinExistence type="inferred from homology"/>
<evidence type="ECO:0000256" key="6">
    <source>
        <dbReference type="ARBA" id="ARBA00023163"/>
    </source>
</evidence>